<accession>A0A6C0D1N2</accession>
<reference evidence="1" key="1">
    <citation type="journal article" date="2020" name="Nature">
        <title>Giant virus diversity and host interactions through global metagenomics.</title>
        <authorList>
            <person name="Schulz F."/>
            <person name="Roux S."/>
            <person name="Paez-Espino D."/>
            <person name="Jungbluth S."/>
            <person name="Walsh D.A."/>
            <person name="Denef V.J."/>
            <person name="McMahon K.D."/>
            <person name="Konstantinidis K.T."/>
            <person name="Eloe-Fadrosh E.A."/>
            <person name="Kyrpides N.C."/>
            <person name="Woyke T."/>
        </authorList>
    </citation>
    <scope>NUCLEOTIDE SEQUENCE</scope>
    <source>
        <strain evidence="1">GVMAG-M-3300023174-107</strain>
    </source>
</reference>
<protein>
    <submittedName>
        <fullName evidence="1">Uncharacterized protein</fullName>
    </submittedName>
</protein>
<sequence length="66" mass="7680">MLCSKCIYYAPLIGRSYDLSKCLKMQLFANVAIKKCNGELFSPKKFINESKRLNTFVNEIKNKDNR</sequence>
<organism evidence="1">
    <name type="scientific">viral metagenome</name>
    <dbReference type="NCBI Taxonomy" id="1070528"/>
    <lineage>
        <taxon>unclassified sequences</taxon>
        <taxon>metagenomes</taxon>
        <taxon>organismal metagenomes</taxon>
    </lineage>
</organism>
<evidence type="ECO:0000313" key="1">
    <source>
        <dbReference type="EMBL" id="QHT10437.1"/>
    </source>
</evidence>
<proteinExistence type="predicted"/>
<dbReference type="AlphaFoldDB" id="A0A6C0D1N2"/>
<dbReference type="EMBL" id="MN739520">
    <property type="protein sequence ID" value="QHT10437.1"/>
    <property type="molecule type" value="Genomic_DNA"/>
</dbReference>
<name>A0A6C0D1N2_9ZZZZ</name>